<dbReference type="InterPro" id="IPR020904">
    <property type="entry name" value="Sc_DH/Rdtase_CS"/>
</dbReference>
<evidence type="ECO:0000313" key="5">
    <source>
        <dbReference type="EMBL" id="CAF9912999.1"/>
    </source>
</evidence>
<dbReference type="Proteomes" id="UP000664521">
    <property type="component" value="Unassembled WGS sequence"/>
</dbReference>
<dbReference type="OrthoDB" id="191139at2759"/>
<organism evidence="5 6">
    <name type="scientific">Heterodermia speciosa</name>
    <dbReference type="NCBI Taxonomy" id="116794"/>
    <lineage>
        <taxon>Eukaryota</taxon>
        <taxon>Fungi</taxon>
        <taxon>Dikarya</taxon>
        <taxon>Ascomycota</taxon>
        <taxon>Pezizomycotina</taxon>
        <taxon>Lecanoromycetes</taxon>
        <taxon>OSLEUM clade</taxon>
        <taxon>Lecanoromycetidae</taxon>
        <taxon>Caliciales</taxon>
        <taxon>Physciaceae</taxon>
        <taxon>Heterodermia</taxon>
    </lineage>
</organism>
<sequence>MAKFGPSTTGEEVVETFKDNLKGKSILITGPSDGGLGAETAVDLAAGSPSQIILAGRSLTKIQPVIERINTANPGVKTDFIPLDLSSQDSVREAAAKINEIVDRLDLLINNAGIMASPFAKTVDGIESQFGTNYVGHFLLTNLIMPKIVAAGPGSRVVHVSSSAHRMSDIRLKDWNFEDGAAYQPFKAYGAAKTAIILFSVSLAEQLKNRGIVSVSLHPGSIKTNLQVYMTPENRKEAAELIVTNTGRPFPLPELKTMAEGCATTLVAALDPAVPSGSYLEDCMVAEPEAYAIDKDNAQQLWSLGENLVRQRFNW</sequence>
<keyword evidence="6" id="KW-1185">Reference proteome</keyword>
<dbReference type="CDD" id="cd05327">
    <property type="entry name" value="retinol-DH_like_SDR_c_like"/>
    <property type="match status" value="1"/>
</dbReference>
<evidence type="ECO:0008006" key="7">
    <source>
        <dbReference type="Google" id="ProtNLM"/>
    </source>
</evidence>
<reference evidence="5" key="1">
    <citation type="submission" date="2021-03" db="EMBL/GenBank/DDBJ databases">
        <authorList>
            <person name="Tagirdzhanova G."/>
        </authorList>
    </citation>
    <scope>NUCLEOTIDE SEQUENCE</scope>
</reference>
<gene>
    <name evidence="5" type="ORF">HETSPECPRED_001288</name>
</gene>
<keyword evidence="2" id="KW-0521">NADP</keyword>
<keyword evidence="3" id="KW-0560">Oxidoreductase</keyword>
<name>A0A8H3IGP1_9LECA</name>
<protein>
    <recommendedName>
        <fullName evidence="7">Short-chain dehydrogenase</fullName>
    </recommendedName>
</protein>
<dbReference type="PANTHER" id="PTHR24320:SF283">
    <property type="entry name" value="RETINOL DEHYDROGENASE 11"/>
    <property type="match status" value="1"/>
</dbReference>
<dbReference type="Pfam" id="PF00106">
    <property type="entry name" value="adh_short"/>
    <property type="match status" value="2"/>
</dbReference>
<accession>A0A8H3IGP1</accession>
<dbReference type="SUPFAM" id="SSF51735">
    <property type="entry name" value="NAD(P)-binding Rossmann-fold domains"/>
    <property type="match status" value="1"/>
</dbReference>
<evidence type="ECO:0000256" key="3">
    <source>
        <dbReference type="ARBA" id="ARBA00023002"/>
    </source>
</evidence>
<dbReference type="Gene3D" id="3.40.50.720">
    <property type="entry name" value="NAD(P)-binding Rossmann-like Domain"/>
    <property type="match status" value="1"/>
</dbReference>
<evidence type="ECO:0000256" key="4">
    <source>
        <dbReference type="RuleBase" id="RU000363"/>
    </source>
</evidence>
<comment type="caution">
    <text evidence="5">The sequence shown here is derived from an EMBL/GenBank/DDBJ whole genome shotgun (WGS) entry which is preliminary data.</text>
</comment>
<comment type="similarity">
    <text evidence="1 4">Belongs to the short-chain dehydrogenases/reductases (SDR) family.</text>
</comment>
<dbReference type="PROSITE" id="PS00061">
    <property type="entry name" value="ADH_SHORT"/>
    <property type="match status" value="1"/>
</dbReference>
<evidence type="ECO:0000256" key="2">
    <source>
        <dbReference type="ARBA" id="ARBA00022857"/>
    </source>
</evidence>
<proteinExistence type="inferred from homology"/>
<dbReference type="PANTHER" id="PTHR24320">
    <property type="entry name" value="RETINOL DEHYDROGENASE"/>
    <property type="match status" value="1"/>
</dbReference>
<evidence type="ECO:0000313" key="6">
    <source>
        <dbReference type="Proteomes" id="UP000664521"/>
    </source>
</evidence>
<dbReference type="PRINTS" id="PR00080">
    <property type="entry name" value="SDRFAMILY"/>
</dbReference>
<dbReference type="GO" id="GO:0016491">
    <property type="term" value="F:oxidoreductase activity"/>
    <property type="evidence" value="ECO:0007669"/>
    <property type="project" value="UniProtKB-KW"/>
</dbReference>
<dbReference type="EMBL" id="CAJPDS010000012">
    <property type="protein sequence ID" value="CAF9912999.1"/>
    <property type="molecule type" value="Genomic_DNA"/>
</dbReference>
<evidence type="ECO:0000256" key="1">
    <source>
        <dbReference type="ARBA" id="ARBA00006484"/>
    </source>
</evidence>
<dbReference type="InterPro" id="IPR002347">
    <property type="entry name" value="SDR_fam"/>
</dbReference>
<dbReference type="AlphaFoldDB" id="A0A8H3IGP1"/>
<dbReference type="PRINTS" id="PR00081">
    <property type="entry name" value="GDHRDH"/>
</dbReference>
<dbReference type="InterPro" id="IPR036291">
    <property type="entry name" value="NAD(P)-bd_dom_sf"/>
</dbReference>